<feature type="non-terminal residue" evidence="1">
    <location>
        <position position="61"/>
    </location>
</feature>
<comment type="caution">
    <text evidence="1">The sequence shown here is derived from an EMBL/GenBank/DDBJ whole genome shotgun (WGS) entry which is preliminary data.</text>
</comment>
<dbReference type="EMBL" id="CAJOBI010125430">
    <property type="protein sequence ID" value="CAF4698828.1"/>
    <property type="molecule type" value="Genomic_DNA"/>
</dbReference>
<dbReference type="AlphaFoldDB" id="A0A8S3A8A8"/>
<dbReference type="Gene3D" id="3.50.7.10">
    <property type="entry name" value="GroEL"/>
    <property type="match status" value="1"/>
</dbReference>
<organism evidence="1 2">
    <name type="scientific">Rotaria magnacalcarata</name>
    <dbReference type="NCBI Taxonomy" id="392030"/>
    <lineage>
        <taxon>Eukaryota</taxon>
        <taxon>Metazoa</taxon>
        <taxon>Spiralia</taxon>
        <taxon>Gnathifera</taxon>
        <taxon>Rotifera</taxon>
        <taxon>Eurotatoria</taxon>
        <taxon>Bdelloidea</taxon>
        <taxon>Philodinida</taxon>
        <taxon>Philodinidae</taxon>
        <taxon>Rotaria</taxon>
    </lineage>
</organism>
<name>A0A8S3A8A8_9BILA</name>
<dbReference type="Proteomes" id="UP000676336">
    <property type="component" value="Unassembled WGS sequence"/>
</dbReference>
<evidence type="ECO:0000313" key="1">
    <source>
        <dbReference type="EMBL" id="CAF4698828.1"/>
    </source>
</evidence>
<evidence type="ECO:0000313" key="2">
    <source>
        <dbReference type="Proteomes" id="UP000676336"/>
    </source>
</evidence>
<protein>
    <submittedName>
        <fullName evidence="1">Uncharacterized protein</fullName>
    </submittedName>
</protein>
<dbReference type="InterPro" id="IPR027409">
    <property type="entry name" value="GroEL-like_apical_dom_sf"/>
</dbReference>
<dbReference type="SUPFAM" id="SSF52029">
    <property type="entry name" value="GroEL apical domain-like"/>
    <property type="match status" value="1"/>
</dbReference>
<proteinExistence type="predicted"/>
<reference evidence="1" key="1">
    <citation type="submission" date="2021-02" db="EMBL/GenBank/DDBJ databases">
        <authorList>
            <person name="Nowell W R."/>
        </authorList>
    </citation>
    <scope>NUCLEOTIDE SEQUENCE</scope>
</reference>
<gene>
    <name evidence="1" type="ORF">SMN809_LOCUS42971</name>
</gene>
<dbReference type="InterPro" id="IPR002423">
    <property type="entry name" value="Cpn60/GroEL/TCP-1"/>
</dbReference>
<sequence>LLKPQIALLNIELELKAERDNAEIRLDNVTEYQKIVDAEWSILYNKLDKLHKAGVKVVLSK</sequence>
<feature type="non-terminal residue" evidence="1">
    <location>
        <position position="1"/>
    </location>
</feature>
<dbReference type="Pfam" id="PF00118">
    <property type="entry name" value="Cpn60_TCP1"/>
    <property type="match status" value="1"/>
</dbReference>
<accession>A0A8S3A8A8</accession>
<dbReference type="GO" id="GO:0005524">
    <property type="term" value="F:ATP binding"/>
    <property type="evidence" value="ECO:0007669"/>
    <property type="project" value="InterPro"/>
</dbReference>